<comment type="caution">
    <text evidence="5">The sequence shown here is derived from an EMBL/GenBank/DDBJ whole genome shotgun (WGS) entry which is preliminary data.</text>
</comment>
<feature type="region of interest" description="Disordered" evidence="2">
    <location>
        <begin position="62"/>
        <end position="109"/>
    </location>
</feature>
<dbReference type="GO" id="GO:0007155">
    <property type="term" value="P:cell adhesion"/>
    <property type="evidence" value="ECO:0007669"/>
    <property type="project" value="InterPro"/>
</dbReference>
<comment type="similarity">
    <text evidence="1">Belongs to the N-Me-Phe pilin family.</text>
</comment>
<evidence type="ECO:0000256" key="3">
    <source>
        <dbReference type="SAM" id="Phobius"/>
    </source>
</evidence>
<dbReference type="InterPro" id="IPR045584">
    <property type="entry name" value="Pilin-like"/>
</dbReference>
<feature type="domain" description="GYF" evidence="4">
    <location>
        <begin position="4"/>
        <end position="50"/>
    </location>
</feature>
<dbReference type="Pfam" id="PF00114">
    <property type="entry name" value="Pilin"/>
    <property type="match status" value="1"/>
</dbReference>
<dbReference type="GO" id="GO:0009289">
    <property type="term" value="C:pilus"/>
    <property type="evidence" value="ECO:0007669"/>
    <property type="project" value="InterPro"/>
</dbReference>
<protein>
    <submittedName>
        <fullName evidence="5">Type IV pilin PilA</fullName>
    </submittedName>
</protein>
<accession>A0A108UBF4</accession>
<feature type="compositionally biased region" description="Low complexity" evidence="2">
    <location>
        <begin position="77"/>
        <end position="109"/>
    </location>
</feature>
<dbReference type="RefSeq" id="WP_036105790.1">
    <property type="nucleotide sequence ID" value="NZ_JAJA02000001.1"/>
</dbReference>
<evidence type="ECO:0000313" key="5">
    <source>
        <dbReference type="EMBL" id="KWS06058.1"/>
    </source>
</evidence>
<reference evidence="5 6" key="1">
    <citation type="journal article" date="2014" name="Genome Announc.">
        <title>Draft Genome Sequence of Lysobacter capsici AZ78, a Bacterium Antagonistic to Plant-Pathogenic Oomycetes.</title>
        <authorList>
            <person name="Puopolo G."/>
            <person name="Sonego P."/>
            <person name="Engelen K."/>
            <person name="Pertot I."/>
        </authorList>
    </citation>
    <scope>NUCLEOTIDE SEQUENCE [LARGE SCALE GENOMIC DNA]</scope>
    <source>
        <strain evidence="5 6">AZ78</strain>
    </source>
</reference>
<organism evidence="5 6">
    <name type="scientific">Lysobacter capsici AZ78</name>
    <dbReference type="NCBI Taxonomy" id="1444315"/>
    <lineage>
        <taxon>Bacteria</taxon>
        <taxon>Pseudomonadati</taxon>
        <taxon>Pseudomonadota</taxon>
        <taxon>Gammaproteobacteria</taxon>
        <taxon>Lysobacterales</taxon>
        <taxon>Lysobacteraceae</taxon>
        <taxon>Lysobacter</taxon>
    </lineage>
</organism>
<keyword evidence="3" id="KW-1133">Transmembrane helix</keyword>
<gene>
    <name evidence="5" type="ORF">AZ78_3612</name>
</gene>
<keyword evidence="3" id="KW-0812">Transmembrane</keyword>
<dbReference type="SUPFAM" id="SSF54523">
    <property type="entry name" value="Pili subunits"/>
    <property type="match status" value="1"/>
</dbReference>
<dbReference type="Pfam" id="PF14237">
    <property type="entry name" value="GYF_2"/>
    <property type="match status" value="1"/>
</dbReference>
<evidence type="ECO:0000256" key="1">
    <source>
        <dbReference type="ARBA" id="ARBA00005233"/>
    </source>
</evidence>
<dbReference type="InterPro" id="IPR025640">
    <property type="entry name" value="GYF_2"/>
</dbReference>
<dbReference type="AlphaFoldDB" id="A0A108UBF4"/>
<dbReference type="Proteomes" id="UP000023435">
    <property type="component" value="Unassembled WGS sequence"/>
</dbReference>
<evidence type="ECO:0000256" key="2">
    <source>
        <dbReference type="SAM" id="MobiDB-lite"/>
    </source>
</evidence>
<evidence type="ECO:0000259" key="4">
    <source>
        <dbReference type="Pfam" id="PF14237"/>
    </source>
</evidence>
<keyword evidence="6" id="KW-1185">Reference proteome</keyword>
<dbReference type="OrthoDB" id="198456at2"/>
<feature type="transmembrane region" description="Helical" evidence="3">
    <location>
        <begin position="126"/>
        <end position="153"/>
    </location>
</feature>
<evidence type="ECO:0000313" key="6">
    <source>
        <dbReference type="Proteomes" id="UP000023435"/>
    </source>
</evidence>
<dbReference type="Gene3D" id="3.30.700.10">
    <property type="entry name" value="Glycoprotein, Type 4 Pilin"/>
    <property type="match status" value="1"/>
</dbReference>
<dbReference type="InterPro" id="IPR001082">
    <property type="entry name" value="Pilin"/>
</dbReference>
<proteinExistence type="inferred from homology"/>
<keyword evidence="3" id="KW-0472">Membrane</keyword>
<name>A0A108UBF4_9GAMM</name>
<sequence>MTNWYYHDPAQGRVGPIDADALRGHFREGRIQRDTLLWREGLREWQPLERLSAELGLDGDLLSSTPRAPAPPPLPPGANDAPAYSAPAYSAAPGPNGPAPSTGANPADAAAAHFNRRPAAPPPRKGLSGCVIVLIVLAVLAIPVLGILAAIALPAYQDYTFRAKVAQAMAVAGSHKVSVAEYVQSNEACPGNDSEGFQPAADYADTYIAGISFGHLTENGQCAIQVELRGIGARIDGKHIVQSYDPSSGGWSCTSDIEKRSVLPIECRD</sequence>
<dbReference type="EMBL" id="JAJA02000001">
    <property type="protein sequence ID" value="KWS06058.1"/>
    <property type="molecule type" value="Genomic_DNA"/>
</dbReference>